<evidence type="ECO:0000259" key="2">
    <source>
        <dbReference type="Pfam" id="PF20720"/>
    </source>
</evidence>
<dbReference type="PATRIC" id="fig|482957.22.peg.1836"/>
<dbReference type="Pfam" id="PF20720">
    <property type="entry name" value="nSTAND3"/>
    <property type="match status" value="1"/>
</dbReference>
<dbReference type="KEGG" id="bur:Bcep18194_A4909"/>
<dbReference type="AlphaFoldDB" id="Q39GB2"/>
<dbReference type="InterPro" id="IPR049050">
    <property type="entry name" value="nSTAND3"/>
</dbReference>
<accession>Q39GB2</accession>
<organism evidence="3 4">
    <name type="scientific">Burkholderia lata (strain ATCC 17760 / DSM 23089 / LMG 22485 / NCIMB 9086 / R18194 / 383)</name>
    <dbReference type="NCBI Taxonomy" id="482957"/>
    <lineage>
        <taxon>Bacteria</taxon>
        <taxon>Pseudomonadati</taxon>
        <taxon>Pseudomonadota</taxon>
        <taxon>Betaproteobacteria</taxon>
        <taxon>Burkholderiales</taxon>
        <taxon>Burkholderiaceae</taxon>
        <taxon>Burkholderia</taxon>
        <taxon>Burkholderia cepacia complex</taxon>
    </lineage>
</organism>
<evidence type="ECO:0000313" key="3">
    <source>
        <dbReference type="EMBL" id="ABB08504.1"/>
    </source>
</evidence>
<name>Q39GB2_BURL3</name>
<dbReference type="EMBL" id="CP000151">
    <property type="protein sequence ID" value="ABB08504.1"/>
    <property type="molecule type" value="Genomic_DNA"/>
</dbReference>
<sequence length="1280" mass="141511">MSIDIVGQLKYRLQDHVCALLAVLGSDNAGVALQIEPKDGEDALLTLSDGANVRILEVQVKGAEVRITHDVLVDWLAHFPDRDDSGSLLERLVADPRKSVLFVASGRCNDEVVPHVVELAVHTTEVKKGLVTIQTERGMRASLQDYANATSKADKGLAKKRRAHIGKLLPVISTTVLKASLQRVLVAERLDEQEILRRIRDKLVSRHRVVPDRVEEVTRRITEIVMREKRTGVDVLPEVKKVIASGVAADPLVVASYVSRGEEKALLSQLAEDSALLLTGAPRVGKSFCARSLASLLQNQGYSVRICSDVAEADRYLCEPVEGNRVALVDDPFGGAHAADYASRELMLLHALIPKLGNGRRLIVSQAQDRLLEVSRCKSIDQIRIGKLSWVEMGIGNAIFLGALWAMSADEYAVPAALKAQVAEAIQAEQLDLEPGCLVYLAANHDRLDIALPLEEVVRYARQDSKSLGSALRQELLAPLMSALVVASTPALPTAEPELAFVLDSGRIDRPGESDVRAVMSSFGQSSTAPPALPPSYVPQPVLSARESDSLEQLELRRMVSAMSRRYTFSHPFYRASAESLIDAATSRSTEEALSLVERALFTIDADTARAAATNLGWIHQNLDTREGQQGVVDLAIRGLHSIFPVVRDLCFEFLVRRLGSLPVKLQSDVSSWVRSVTMMKLSYVEWSGDQPRIPAATIANSLEVDVFPAAVSSAEVKDALELLNSVRPDPLSIRDAAKVVAFLEKSPGQLTSQITARLLSIDVSMVRAPVVRLWLSQPRNDDQHLLQRIFSEQHPAVTRAAYQGVVEAWPSCDHRRRDALTSGLRAMADSPVSAAVLIDRLVVIARDEFGGKDTPWALLEALMPRVLQQLPIGASFRDERLYDVMDKAIGNISLQSLLEIVDRWIELVQHSSLSGIPSDYILGVSHILISGVSSESGERASRVESLLALPGTAARIRVVSDLVDAWGDLSTEERTRLLQHLATKALDEVWLKAAALTRSLVPAEIQTALLPGGVDLESQPEMVINRLPPQLLDACVQIFTGDHPAIYYVGAHGSRNAVWNVILRRIARMPTHSMFDVVWRWLLSFGNSKELTEVARELGPEQAERLAGLLLERKRHTSGEFMQEVWETLFGLPVDEELKSEWISQMAALAPSALDSLEEHENWIPESQREEFLSHFAEDLVVRELLSAWLNLMENLEDPASEHSRQIPNVAEVIDLVVERAPPKHWHTYEMILNFLKLTKTSDEALKSKLEERRTLGIKRAHERPERHTSSLENWNGRS</sequence>
<feature type="domain" description="Novel STAND NTPase 3" evidence="2">
    <location>
        <begin position="257"/>
        <end position="348"/>
    </location>
</feature>
<evidence type="ECO:0000256" key="1">
    <source>
        <dbReference type="SAM" id="MobiDB-lite"/>
    </source>
</evidence>
<dbReference type="HOGENOM" id="CLU_263414_0_0_4"/>
<dbReference type="RefSeq" id="WP_011352062.1">
    <property type="nucleotide sequence ID" value="NC_007510.1"/>
</dbReference>
<evidence type="ECO:0000313" key="4">
    <source>
        <dbReference type="Proteomes" id="UP000002705"/>
    </source>
</evidence>
<gene>
    <name evidence="3" type="ordered locus">Bcep18194_A4909</name>
</gene>
<dbReference type="GeneID" id="45094803"/>
<feature type="region of interest" description="Disordered" evidence="1">
    <location>
        <begin position="1258"/>
        <end position="1280"/>
    </location>
</feature>
<protein>
    <recommendedName>
        <fullName evidence="2">Novel STAND NTPase 3 domain-containing protein</fullName>
    </recommendedName>
</protein>
<reference evidence="3" key="1">
    <citation type="submission" date="2009-01" db="EMBL/GenBank/DDBJ databases">
        <title>Complete sequence of chromosome 1 of Burkholderia sp. 383.</title>
        <authorList>
            <consortium name="US DOE Joint Genome Institute"/>
            <person name="Copeland A."/>
            <person name="Lucas S."/>
            <person name="Lapidus A."/>
            <person name="Barry K."/>
            <person name="Detter J.C."/>
            <person name="Glavina T."/>
            <person name="Hammon N."/>
            <person name="Israni S."/>
            <person name="Pitluck S."/>
            <person name="Chain P."/>
            <person name="Malfatti S."/>
            <person name="Shin M."/>
            <person name="Vergez L."/>
            <person name="Schmutz J."/>
            <person name="Larimer F."/>
            <person name="Land M."/>
            <person name="Kyrpides N."/>
            <person name="Lykidis A."/>
            <person name="Richardson P."/>
        </authorList>
    </citation>
    <scope>NUCLEOTIDE SEQUENCE</scope>
    <source>
        <strain evidence="3">383</strain>
    </source>
</reference>
<proteinExistence type="predicted"/>
<keyword evidence="4" id="KW-1185">Reference proteome</keyword>
<dbReference type="Proteomes" id="UP000002705">
    <property type="component" value="Chromosome 1"/>
</dbReference>